<dbReference type="EMBL" id="BAAALV010000002">
    <property type="protein sequence ID" value="GAA1912178.1"/>
    <property type="molecule type" value="Genomic_DNA"/>
</dbReference>
<accession>A0ABP5AHK5</accession>
<protein>
    <submittedName>
        <fullName evidence="1">Uncharacterized protein</fullName>
    </submittedName>
</protein>
<comment type="caution">
    <text evidence="1">The sequence shown here is derived from an EMBL/GenBank/DDBJ whole genome shotgun (WGS) entry which is preliminary data.</text>
</comment>
<name>A0ABP5AHK5_9MICC</name>
<evidence type="ECO:0000313" key="1">
    <source>
        <dbReference type="EMBL" id="GAA1912178.1"/>
    </source>
</evidence>
<dbReference type="Proteomes" id="UP001500784">
    <property type="component" value="Unassembled WGS sequence"/>
</dbReference>
<proteinExistence type="predicted"/>
<keyword evidence="2" id="KW-1185">Reference proteome</keyword>
<dbReference type="PROSITE" id="PS51257">
    <property type="entry name" value="PROKAR_LIPOPROTEIN"/>
    <property type="match status" value="1"/>
</dbReference>
<gene>
    <name evidence="1" type="ORF">GCM10009688_16420</name>
</gene>
<evidence type="ECO:0000313" key="2">
    <source>
        <dbReference type="Proteomes" id="UP001500784"/>
    </source>
</evidence>
<reference evidence="2" key="1">
    <citation type="journal article" date="2019" name="Int. J. Syst. Evol. Microbiol.">
        <title>The Global Catalogue of Microorganisms (GCM) 10K type strain sequencing project: providing services to taxonomists for standard genome sequencing and annotation.</title>
        <authorList>
            <consortium name="The Broad Institute Genomics Platform"/>
            <consortium name="The Broad Institute Genome Sequencing Center for Infectious Disease"/>
            <person name="Wu L."/>
            <person name="Ma J."/>
        </authorList>
    </citation>
    <scope>NUCLEOTIDE SEQUENCE [LARGE SCALE GENOMIC DNA]</scope>
    <source>
        <strain evidence="2">JCM 13316</strain>
    </source>
</reference>
<sequence length="61" mass="6265">MFFRALTELPAPGFPGVGSWLCACQHDTKLPEGPQMAGRGLGAFNAPAAVMFNNATAALSG</sequence>
<organism evidence="1 2">
    <name type="scientific">Arthrobacter gandavensis</name>
    <dbReference type="NCBI Taxonomy" id="169960"/>
    <lineage>
        <taxon>Bacteria</taxon>
        <taxon>Bacillati</taxon>
        <taxon>Actinomycetota</taxon>
        <taxon>Actinomycetes</taxon>
        <taxon>Micrococcales</taxon>
        <taxon>Micrococcaceae</taxon>
        <taxon>Arthrobacter</taxon>
    </lineage>
</organism>